<feature type="region of interest" description="Disordered" evidence="2">
    <location>
        <begin position="222"/>
        <end position="245"/>
    </location>
</feature>
<dbReference type="SUPFAM" id="SSF48452">
    <property type="entry name" value="TPR-like"/>
    <property type="match status" value="1"/>
</dbReference>
<dbReference type="EMBL" id="CP089982">
    <property type="protein sequence ID" value="WXA98455.1"/>
    <property type="molecule type" value="Genomic_DNA"/>
</dbReference>
<keyword evidence="4" id="KW-1185">Reference proteome</keyword>
<dbReference type="InterPro" id="IPR036915">
    <property type="entry name" value="Cyclin-like_sf"/>
</dbReference>
<dbReference type="Proteomes" id="UP001379533">
    <property type="component" value="Chromosome"/>
</dbReference>
<evidence type="ECO:0008006" key="5">
    <source>
        <dbReference type="Google" id="ProtNLM"/>
    </source>
</evidence>
<sequence length="348" mass="38239">MDAHENEAKRLRQDVEWALQSALDPGEVLPLLHRLTRTAAPASEESIYAHRQLAELLVERHPWRAALHARKVLLWVKDDDRAWAVLGLCQTLLGNYKYAASSYFRALCASPKNPWYAHNLGHLVDVALGRADDAVVWLQTAYEGAMGNREIAASFAHALARAGKLDEAKRVLSRAMKRGVSREEAALWRWLEAGAPPDGDESQGTSTRVSFRHPIAVGHGTAAPVESIERAPNTRRKKARKSAEESAAELDSALVRGLSNLPLDPRQRARALVVAREPLVRKMAEDGHSVQGLAAALAYTIVYLDHVPLTQAEVAASFRVSAASLRGRFSALRTALHLAPGNAHYSRH</sequence>
<organism evidence="3 4">
    <name type="scientific">Pendulispora brunnea</name>
    <dbReference type="NCBI Taxonomy" id="2905690"/>
    <lineage>
        <taxon>Bacteria</taxon>
        <taxon>Pseudomonadati</taxon>
        <taxon>Myxococcota</taxon>
        <taxon>Myxococcia</taxon>
        <taxon>Myxococcales</taxon>
        <taxon>Sorangiineae</taxon>
        <taxon>Pendulisporaceae</taxon>
        <taxon>Pendulispora</taxon>
    </lineage>
</organism>
<dbReference type="SUPFAM" id="SSF47954">
    <property type="entry name" value="Cyclin-like"/>
    <property type="match status" value="1"/>
</dbReference>
<protein>
    <recommendedName>
        <fullName evidence="5">Tetratricopeptide repeat protein</fullName>
    </recommendedName>
</protein>
<dbReference type="PROSITE" id="PS50005">
    <property type="entry name" value="TPR"/>
    <property type="match status" value="1"/>
</dbReference>
<reference evidence="3 4" key="1">
    <citation type="submission" date="2021-12" db="EMBL/GenBank/DDBJ databases">
        <title>Discovery of the Pendulisporaceae a myxobacterial family with distinct sporulation behavior and unique specialized metabolism.</title>
        <authorList>
            <person name="Garcia R."/>
            <person name="Popoff A."/>
            <person name="Bader C.D."/>
            <person name="Loehr J."/>
            <person name="Walesch S."/>
            <person name="Walt C."/>
            <person name="Boldt J."/>
            <person name="Bunk B."/>
            <person name="Haeckl F.J.F.P.J."/>
            <person name="Gunesch A.P."/>
            <person name="Birkelbach J."/>
            <person name="Nuebel U."/>
            <person name="Pietschmann T."/>
            <person name="Bach T."/>
            <person name="Mueller R."/>
        </authorList>
    </citation>
    <scope>NUCLEOTIDE SEQUENCE [LARGE SCALE GENOMIC DNA]</scope>
    <source>
        <strain evidence="3 4">MSr12523</strain>
    </source>
</reference>
<dbReference type="Gene3D" id="1.10.472.10">
    <property type="entry name" value="Cyclin-like"/>
    <property type="match status" value="1"/>
</dbReference>
<gene>
    <name evidence="3" type="ORF">LZC95_16650</name>
</gene>
<evidence type="ECO:0000256" key="2">
    <source>
        <dbReference type="SAM" id="MobiDB-lite"/>
    </source>
</evidence>
<name>A0ABZ2KLH0_9BACT</name>
<dbReference type="RefSeq" id="WP_394849067.1">
    <property type="nucleotide sequence ID" value="NZ_CP089982.1"/>
</dbReference>
<evidence type="ECO:0000313" key="3">
    <source>
        <dbReference type="EMBL" id="WXA98455.1"/>
    </source>
</evidence>
<evidence type="ECO:0000313" key="4">
    <source>
        <dbReference type="Proteomes" id="UP001379533"/>
    </source>
</evidence>
<accession>A0ABZ2KLH0</accession>
<proteinExistence type="predicted"/>
<dbReference type="InterPro" id="IPR019734">
    <property type="entry name" value="TPR_rpt"/>
</dbReference>
<dbReference type="InterPro" id="IPR011990">
    <property type="entry name" value="TPR-like_helical_dom_sf"/>
</dbReference>
<keyword evidence="1" id="KW-0802">TPR repeat</keyword>
<feature type="repeat" description="TPR" evidence="1">
    <location>
        <begin position="80"/>
        <end position="113"/>
    </location>
</feature>
<evidence type="ECO:0000256" key="1">
    <source>
        <dbReference type="PROSITE-ProRule" id="PRU00339"/>
    </source>
</evidence>
<dbReference type="Gene3D" id="1.25.40.10">
    <property type="entry name" value="Tetratricopeptide repeat domain"/>
    <property type="match status" value="1"/>
</dbReference>